<gene>
    <name evidence="2" type="ORF">R6U77_11085</name>
</gene>
<name>A0ABZ0RT19_9BACI</name>
<keyword evidence="1" id="KW-0175">Coiled coil</keyword>
<accession>A0ABZ0RT19</accession>
<reference evidence="2 3" key="1">
    <citation type="submission" date="2023-09" db="EMBL/GenBank/DDBJ databases">
        <authorList>
            <person name="Page C.A."/>
            <person name="Perez-Diaz I.M."/>
        </authorList>
    </citation>
    <scope>NUCLEOTIDE SEQUENCE [LARGE SCALE GENOMIC DNA]</scope>
    <source>
        <strain evidence="2 3">Ll15</strain>
    </source>
</reference>
<evidence type="ECO:0000256" key="1">
    <source>
        <dbReference type="SAM" id="Coils"/>
    </source>
</evidence>
<dbReference type="EMBL" id="CP137624">
    <property type="protein sequence ID" value="WPK10471.1"/>
    <property type="molecule type" value="Genomic_DNA"/>
</dbReference>
<proteinExistence type="predicted"/>
<evidence type="ECO:0000313" key="2">
    <source>
        <dbReference type="EMBL" id="WPK10471.1"/>
    </source>
</evidence>
<protein>
    <recommendedName>
        <fullName evidence="4">Phenylalanyl-tRNA synthetase subunit beta</fullName>
    </recommendedName>
</protein>
<dbReference type="Proteomes" id="UP001322664">
    <property type="component" value="Chromosome"/>
</dbReference>
<keyword evidence="3" id="KW-1185">Reference proteome</keyword>
<evidence type="ECO:0000313" key="3">
    <source>
        <dbReference type="Proteomes" id="UP001322664"/>
    </source>
</evidence>
<evidence type="ECO:0008006" key="4">
    <source>
        <dbReference type="Google" id="ProtNLM"/>
    </source>
</evidence>
<dbReference type="RefSeq" id="WP_319835707.1">
    <property type="nucleotide sequence ID" value="NZ_CP137624.1"/>
</dbReference>
<feature type="coiled-coil region" evidence="1">
    <location>
        <begin position="100"/>
        <end position="127"/>
    </location>
</feature>
<sequence length="139" mass="15527">MRVIKFLLITVIVLGLVGYGVYHFGMQFIAGKVAETVTVELANSEQAEAIKQVIEQNPTLTGYMEEAKAANPNELPFTTKEEATQVLIEKVGVTTLNDIRVKAENGMLSQEEIIQQLQNKLTAEEQLALKVIIYQELYK</sequence>
<organism evidence="2 3">
    <name type="scientific">Lysinibacillus louembei</name>
    <dbReference type="NCBI Taxonomy" id="1470088"/>
    <lineage>
        <taxon>Bacteria</taxon>
        <taxon>Bacillati</taxon>
        <taxon>Bacillota</taxon>
        <taxon>Bacilli</taxon>
        <taxon>Bacillales</taxon>
        <taxon>Bacillaceae</taxon>
        <taxon>Lysinibacillus</taxon>
    </lineage>
</organism>